<name>A0A8H5ZJT7_COCSA</name>
<comment type="caution">
    <text evidence="1">The sequence shown here is derived from an EMBL/GenBank/DDBJ whole genome shotgun (WGS) entry which is preliminary data.</text>
</comment>
<dbReference type="EMBL" id="WNKQ01000007">
    <property type="protein sequence ID" value="KAF5850104.1"/>
    <property type="molecule type" value="Genomic_DNA"/>
</dbReference>
<evidence type="ECO:0008006" key="3">
    <source>
        <dbReference type="Google" id="ProtNLM"/>
    </source>
</evidence>
<accession>A0A8H5ZJT7</accession>
<proteinExistence type="predicted"/>
<protein>
    <recommendedName>
        <fullName evidence="3">NB-ARC domain-containing protein</fullName>
    </recommendedName>
</protein>
<organism evidence="1 2">
    <name type="scientific">Cochliobolus sativus</name>
    <name type="common">Common root rot and spot blotch fungus</name>
    <name type="synonym">Bipolaris sorokiniana</name>
    <dbReference type="NCBI Taxonomy" id="45130"/>
    <lineage>
        <taxon>Eukaryota</taxon>
        <taxon>Fungi</taxon>
        <taxon>Dikarya</taxon>
        <taxon>Ascomycota</taxon>
        <taxon>Pezizomycotina</taxon>
        <taxon>Dothideomycetes</taxon>
        <taxon>Pleosporomycetidae</taxon>
        <taxon>Pleosporales</taxon>
        <taxon>Pleosporineae</taxon>
        <taxon>Pleosporaceae</taxon>
        <taxon>Bipolaris</taxon>
    </lineage>
</organism>
<evidence type="ECO:0000313" key="2">
    <source>
        <dbReference type="Proteomes" id="UP000624244"/>
    </source>
</evidence>
<dbReference type="AlphaFoldDB" id="A0A8H5ZJT7"/>
<dbReference type="PANTHER" id="PTHR10622:SF10">
    <property type="entry name" value="HET DOMAIN-CONTAINING PROTEIN"/>
    <property type="match status" value="1"/>
</dbReference>
<dbReference type="SUPFAM" id="SSF52540">
    <property type="entry name" value="P-loop containing nucleoside triphosphate hydrolases"/>
    <property type="match status" value="1"/>
</dbReference>
<gene>
    <name evidence="1" type="ORF">GGP41_002294</name>
</gene>
<dbReference type="InterPro" id="IPR027417">
    <property type="entry name" value="P-loop_NTPase"/>
</dbReference>
<reference evidence="1" key="1">
    <citation type="submission" date="2019-11" db="EMBL/GenBank/DDBJ databases">
        <title>Bipolaris sorokiniana Genome sequencing.</title>
        <authorList>
            <person name="Wang H."/>
        </authorList>
    </citation>
    <scope>NUCLEOTIDE SEQUENCE</scope>
</reference>
<sequence>MRQGRALVFDQLNVLVVLERGPMLLTVEFFSDEGRRIGDKASLGLVLHDITGIPLKVLCNCSLEQFSISERMWWFRDRTTTEEEDAVYCLLRLLSTELEAAGNAPSIILFTQNESFVGREAQLTELEVKLFSNNQTATTLAIFGLGGIGRLQLALKVVYRARLNNKNCLVFWIDVSDMGSLYRSYIVKSCVAENVTALFELELDTALRMLQNCLTMPLSDAE</sequence>
<dbReference type="Proteomes" id="UP000624244">
    <property type="component" value="Unassembled WGS sequence"/>
</dbReference>
<dbReference type="PANTHER" id="PTHR10622">
    <property type="entry name" value="HET DOMAIN-CONTAINING PROTEIN"/>
    <property type="match status" value="1"/>
</dbReference>
<dbReference type="Gene3D" id="3.40.50.300">
    <property type="entry name" value="P-loop containing nucleotide triphosphate hydrolases"/>
    <property type="match status" value="1"/>
</dbReference>
<evidence type="ECO:0000313" key="1">
    <source>
        <dbReference type="EMBL" id="KAF5850104.1"/>
    </source>
</evidence>